<evidence type="ECO:0000313" key="2">
    <source>
        <dbReference type="EMBL" id="HGY10468.1"/>
    </source>
</evidence>
<keyword evidence="1" id="KW-0732">Signal</keyword>
<accession>A0A7C4V797</accession>
<feature type="signal peptide" evidence="1">
    <location>
        <begin position="1"/>
        <end position="24"/>
    </location>
</feature>
<protein>
    <recommendedName>
        <fullName evidence="3">S9 family peptidase</fullName>
    </recommendedName>
</protein>
<organism evidence="2">
    <name type="scientific">Oceanithermus profundus</name>
    <dbReference type="NCBI Taxonomy" id="187137"/>
    <lineage>
        <taxon>Bacteria</taxon>
        <taxon>Thermotogati</taxon>
        <taxon>Deinococcota</taxon>
        <taxon>Deinococci</taxon>
        <taxon>Thermales</taxon>
        <taxon>Thermaceae</taxon>
        <taxon>Oceanithermus</taxon>
    </lineage>
</organism>
<reference evidence="2" key="1">
    <citation type="journal article" date="2020" name="mSystems">
        <title>Genome- and Community-Level Interaction Insights into Carbon Utilization and Element Cycling Functions of Hydrothermarchaeota in Hydrothermal Sediment.</title>
        <authorList>
            <person name="Zhou Z."/>
            <person name="Liu Y."/>
            <person name="Xu W."/>
            <person name="Pan J."/>
            <person name="Luo Z.H."/>
            <person name="Li M."/>
        </authorList>
    </citation>
    <scope>NUCLEOTIDE SEQUENCE [LARGE SCALE GENOMIC DNA]</scope>
    <source>
        <strain evidence="2">HyVt-570</strain>
    </source>
</reference>
<gene>
    <name evidence="2" type="ORF">ENK37_10550</name>
</gene>
<sequence>MKRKLLKLTFALSLFLTLLAPALAEEVKVLLDVPAPYAKDIKWFPGGRYLLVIFANYQEGDWNVAVVDLKTGRWKPVQWVKSRTQLGQGPRLCIGNKCGHMVSAQGR</sequence>
<dbReference type="EMBL" id="DRPZ01000267">
    <property type="protein sequence ID" value="HGY10468.1"/>
    <property type="molecule type" value="Genomic_DNA"/>
</dbReference>
<evidence type="ECO:0000256" key="1">
    <source>
        <dbReference type="SAM" id="SignalP"/>
    </source>
</evidence>
<evidence type="ECO:0008006" key="3">
    <source>
        <dbReference type="Google" id="ProtNLM"/>
    </source>
</evidence>
<name>A0A7C4V797_9DEIN</name>
<feature type="chain" id="PRO_5027543996" description="S9 family peptidase" evidence="1">
    <location>
        <begin position="25"/>
        <end position="107"/>
    </location>
</feature>
<dbReference type="AlphaFoldDB" id="A0A7C4V797"/>
<proteinExistence type="predicted"/>
<comment type="caution">
    <text evidence="2">The sequence shown here is derived from an EMBL/GenBank/DDBJ whole genome shotgun (WGS) entry which is preliminary data.</text>
</comment>
<feature type="non-terminal residue" evidence="2">
    <location>
        <position position="107"/>
    </location>
</feature>
<dbReference type="Proteomes" id="UP000885759">
    <property type="component" value="Unassembled WGS sequence"/>
</dbReference>